<evidence type="ECO:0008006" key="5">
    <source>
        <dbReference type="Google" id="ProtNLM"/>
    </source>
</evidence>
<dbReference type="KEGG" id="bma:BMA0009"/>
<dbReference type="HOGENOM" id="CLU_124317_0_0_4"/>
<evidence type="ECO:0000313" key="3">
    <source>
        <dbReference type="EMBL" id="AAU50074.1"/>
    </source>
</evidence>
<reference evidence="3 4" key="1">
    <citation type="journal article" date="2004" name="Proc. Natl. Acad. Sci. U.S.A.">
        <title>Structural flexibility in the Burkholderia mallei genome.</title>
        <authorList>
            <person name="Nierman W.C."/>
            <person name="DeShazer D."/>
            <person name="Kim H.S."/>
            <person name="Tettelin H."/>
            <person name="Nelson K.E."/>
            <person name="Feldblyum T."/>
            <person name="Ulrich R.L."/>
            <person name="Ronning C.M."/>
            <person name="Brinkac L.M."/>
            <person name="Daugherty S.C."/>
            <person name="Davidsen T.D."/>
            <person name="Deboy R.T."/>
            <person name="Dimitrov G."/>
            <person name="Dodson R.J."/>
            <person name="Durkin A.S."/>
            <person name="Gwinn M.L."/>
            <person name="Haft D.H."/>
            <person name="Khouri H."/>
            <person name="Kolonay J.F."/>
            <person name="Madupu R."/>
            <person name="Mohammoud Y."/>
            <person name="Nelson W.C."/>
            <person name="Radune D."/>
            <person name="Romero C.M."/>
            <person name="Sarria S."/>
            <person name="Selengut J."/>
            <person name="Shamblin C."/>
            <person name="Sullivan S.A."/>
            <person name="White O."/>
            <person name="Yu Y."/>
            <person name="Zafar N."/>
            <person name="Zhou L."/>
            <person name="Fraser C.M."/>
        </authorList>
    </citation>
    <scope>NUCLEOTIDE SEQUENCE [LARGE SCALE GENOMIC DNA]</scope>
    <source>
        <strain evidence="3 4">ATCC 23344</strain>
    </source>
</reference>
<dbReference type="AlphaFoldDB" id="A0A0H2WKD2"/>
<feature type="signal peptide" evidence="2">
    <location>
        <begin position="1"/>
        <end position="32"/>
    </location>
</feature>
<name>A0A0H2WKD2_BURMA</name>
<evidence type="ECO:0000313" key="4">
    <source>
        <dbReference type="Proteomes" id="UP000006693"/>
    </source>
</evidence>
<sequence>MRSPAARARRRRRATCTLALPALSAQRSTSHAAGSAPPPIRAFALVPSVYCVSVLSVAVHDAPVNSISSPVASTIGRKRRAPMSTSSPTPTSEHAPGGAGSAAPVAGVILRRIVISPSDQPMPNAPSPAPAEYCSVCGGVMPFGPAGTVRSNFSVAVPVFRSTLKSPPSPLTDPPPEGRFRISSAVPLVLATVRLLVGIQPRGLNA</sequence>
<protein>
    <recommendedName>
        <fullName evidence="5">DUF2946 domain-containing protein</fullName>
    </recommendedName>
</protein>
<accession>A0A0H2WKD2</accession>
<evidence type="ECO:0000256" key="1">
    <source>
        <dbReference type="SAM" id="MobiDB-lite"/>
    </source>
</evidence>
<keyword evidence="2" id="KW-0732">Signal</keyword>
<organism evidence="3 4">
    <name type="scientific">Burkholderia mallei (strain ATCC 23344)</name>
    <dbReference type="NCBI Taxonomy" id="243160"/>
    <lineage>
        <taxon>Bacteria</taxon>
        <taxon>Pseudomonadati</taxon>
        <taxon>Pseudomonadota</taxon>
        <taxon>Betaproteobacteria</taxon>
        <taxon>Burkholderiales</taxon>
        <taxon>Burkholderiaceae</taxon>
        <taxon>Burkholderia</taxon>
        <taxon>pseudomallei group</taxon>
    </lineage>
</organism>
<dbReference type="EMBL" id="CP000010">
    <property type="protein sequence ID" value="AAU50074.1"/>
    <property type="molecule type" value="Genomic_DNA"/>
</dbReference>
<feature type="chain" id="PRO_5002600285" description="DUF2946 domain-containing protein" evidence="2">
    <location>
        <begin position="33"/>
        <end position="206"/>
    </location>
</feature>
<proteinExistence type="predicted"/>
<gene>
    <name evidence="3" type="ordered locus">BMA0009</name>
</gene>
<dbReference type="Proteomes" id="UP000006693">
    <property type="component" value="Chromosome 1"/>
</dbReference>
<keyword evidence="4" id="KW-1185">Reference proteome</keyword>
<evidence type="ECO:0000256" key="2">
    <source>
        <dbReference type="SAM" id="SignalP"/>
    </source>
</evidence>
<feature type="compositionally biased region" description="Low complexity" evidence="1">
    <location>
        <begin position="82"/>
        <end position="101"/>
    </location>
</feature>
<feature type="region of interest" description="Disordered" evidence="1">
    <location>
        <begin position="73"/>
        <end position="101"/>
    </location>
</feature>
<dbReference type="PATRIC" id="fig|243160.12.peg.8"/>